<reference evidence="5" key="1">
    <citation type="journal article" date="2019" name="Int. J. Syst. Evol. Microbiol.">
        <title>The Global Catalogue of Microorganisms (GCM) 10K type strain sequencing project: providing services to taxonomists for standard genome sequencing and annotation.</title>
        <authorList>
            <consortium name="The Broad Institute Genomics Platform"/>
            <consortium name="The Broad Institute Genome Sequencing Center for Infectious Disease"/>
            <person name="Wu L."/>
            <person name="Ma J."/>
        </authorList>
    </citation>
    <scope>NUCLEOTIDE SEQUENCE [LARGE SCALE GENOMIC DNA]</scope>
    <source>
        <strain evidence="5">CGMCC 1.15928</strain>
    </source>
</reference>
<protein>
    <recommendedName>
        <fullName evidence="3">PLAT domain-containing protein</fullName>
    </recommendedName>
</protein>
<evidence type="ECO:0000256" key="1">
    <source>
        <dbReference type="SAM" id="MobiDB-lite"/>
    </source>
</evidence>
<dbReference type="EMBL" id="BMKF01000002">
    <property type="protein sequence ID" value="GGB74925.1"/>
    <property type="molecule type" value="Genomic_DNA"/>
</dbReference>
<sequence>MQPVNVGLGAVRACFSLVLALLILPMAAHAASFTYYVDVLTEDAEDAGTDSPTYITLQGDKRSVRWELDNPGDDQQRGKWDSYKFRSDHDLGRIISVELQVTGDDGWSPRVVYVFGPKDPKFSGWRQESPRHADTGSNRFDYYRFDFRGVTIDTDHVSTAERALDEEGQAAYRKVASLSVPDVYFITVTTASSENAGTDNTVTLEGFGSRGSSFKLRLDKPGHNDLETGAVDTYSLPHKGSLGRIEKIRLSIDGDDMWSGAEVEIFGPHDPEFPNWPVAIPGHGEAGGKSYNHYLYRPSDGAIRLSTDDRLAYPSVELTESRILTARQTDRDQKDRQDYQAAMARLDDSHSTACDRHEAAKLLIMMSPRYNDGRVDSKLFDVRDATRHPCFLEREADKAGKGEQPEPSPKPAGETYYVNVKTSKREHAETDDDVFITLYGDTGASLHTQLDNPGDDFRRDGWDYYRFTGIADLGRVTHVKLEVKGTDGWRPDVVYVLGPHDERYPHWRREGAGSLDATGSALDFYRFEFKDYDLRRGGTPSKLVGLDERGRQDLAKVSLQQMSYWTENSPKHLYLSRFRALAPSAGVGDAARVMGQIGGFALEQGIQATPYAGELFGDVVTSLISEAAGADDWGALGESVVDVVDGVTAGADDFYFKVNGQIVPTGGAGELAYSLDAGEYVLSDHSTPLDGLVTLELMEWDVFSDDSLGGMVFHPNMLQTGPEGAYAIIANKAARSIYEVRYHIVDCAVPQSGEVPDLAEFRRRTCG</sequence>
<proteinExistence type="predicted"/>
<dbReference type="PANTHER" id="PTHR31718:SF60">
    <property type="entry name" value="LIPOXYGENASE HOMOLOGY DOMAIN-CONTAINING PROTEIN 1"/>
    <property type="match status" value="1"/>
</dbReference>
<feature type="compositionally biased region" description="Basic and acidic residues" evidence="1">
    <location>
        <begin position="392"/>
        <end position="404"/>
    </location>
</feature>
<dbReference type="InterPro" id="IPR036392">
    <property type="entry name" value="PLAT/LH2_dom_sf"/>
</dbReference>
<comment type="caution">
    <text evidence="4">The sequence shown here is derived from an EMBL/GenBank/DDBJ whole genome shotgun (WGS) entry which is preliminary data.</text>
</comment>
<feature type="region of interest" description="Disordered" evidence="1">
    <location>
        <begin position="392"/>
        <end position="416"/>
    </location>
</feature>
<dbReference type="InterPro" id="IPR001024">
    <property type="entry name" value="PLAT/LH2_dom"/>
</dbReference>
<dbReference type="PROSITE" id="PS50095">
    <property type="entry name" value="PLAT"/>
    <property type="match status" value="2"/>
</dbReference>
<evidence type="ECO:0000259" key="3">
    <source>
        <dbReference type="PROSITE" id="PS50095"/>
    </source>
</evidence>
<keyword evidence="5" id="KW-1185">Reference proteome</keyword>
<feature type="domain" description="PLAT" evidence="3">
    <location>
        <begin position="414"/>
        <end position="527"/>
    </location>
</feature>
<feature type="signal peptide" evidence="2">
    <location>
        <begin position="1"/>
        <end position="30"/>
    </location>
</feature>
<evidence type="ECO:0000313" key="4">
    <source>
        <dbReference type="EMBL" id="GGB74925.1"/>
    </source>
</evidence>
<dbReference type="Pfam" id="PF01477">
    <property type="entry name" value="PLAT"/>
    <property type="match status" value="3"/>
</dbReference>
<feature type="chain" id="PRO_5046025604" description="PLAT domain-containing protein" evidence="2">
    <location>
        <begin position="31"/>
        <end position="767"/>
    </location>
</feature>
<gene>
    <name evidence="4" type="ORF">GCM10011503_24530</name>
</gene>
<dbReference type="Proteomes" id="UP000628854">
    <property type="component" value="Unassembled WGS sequence"/>
</dbReference>
<accession>A0ABQ1JRF3</accession>
<name>A0ABQ1JRF3_9PROT</name>
<dbReference type="RefSeq" id="WP_084391838.1">
    <property type="nucleotide sequence ID" value="NZ_BMKF01000002.1"/>
</dbReference>
<keyword evidence="2" id="KW-0732">Signal</keyword>
<dbReference type="Gene3D" id="2.60.60.20">
    <property type="entry name" value="PLAT/LH2 domain"/>
    <property type="match status" value="2"/>
</dbReference>
<evidence type="ECO:0000256" key="2">
    <source>
        <dbReference type="SAM" id="SignalP"/>
    </source>
</evidence>
<evidence type="ECO:0000313" key="5">
    <source>
        <dbReference type="Proteomes" id="UP000628854"/>
    </source>
</evidence>
<dbReference type="Gene3D" id="2.40.180.10">
    <property type="entry name" value="Catalase core domain"/>
    <property type="match status" value="1"/>
</dbReference>
<dbReference type="PANTHER" id="PTHR31718">
    <property type="entry name" value="PLAT DOMAIN-CONTAINING PROTEIN"/>
    <property type="match status" value="1"/>
</dbReference>
<organism evidence="4 5">
    <name type="scientific">Henriciella pelagia</name>
    <dbReference type="NCBI Taxonomy" id="1977912"/>
    <lineage>
        <taxon>Bacteria</taxon>
        <taxon>Pseudomonadati</taxon>
        <taxon>Pseudomonadota</taxon>
        <taxon>Alphaproteobacteria</taxon>
        <taxon>Hyphomonadales</taxon>
        <taxon>Hyphomonadaceae</taxon>
        <taxon>Henriciella</taxon>
    </lineage>
</organism>
<feature type="domain" description="PLAT" evidence="3">
    <location>
        <begin position="182"/>
        <end position="317"/>
    </location>
</feature>
<dbReference type="SUPFAM" id="SSF49723">
    <property type="entry name" value="Lipase/lipooxygenase domain (PLAT/LH2 domain)"/>
    <property type="match status" value="3"/>
</dbReference>